<dbReference type="AlphaFoldDB" id="A0AAE0F4D0"/>
<dbReference type="Proteomes" id="UP001190700">
    <property type="component" value="Unassembled WGS sequence"/>
</dbReference>
<proteinExistence type="predicted"/>
<gene>
    <name evidence="1" type="ORF">CYMTET_39754</name>
</gene>
<accession>A0AAE0F4D0</accession>
<organism evidence="1 2">
    <name type="scientific">Cymbomonas tetramitiformis</name>
    <dbReference type="NCBI Taxonomy" id="36881"/>
    <lineage>
        <taxon>Eukaryota</taxon>
        <taxon>Viridiplantae</taxon>
        <taxon>Chlorophyta</taxon>
        <taxon>Pyramimonadophyceae</taxon>
        <taxon>Pyramimonadales</taxon>
        <taxon>Pyramimonadaceae</taxon>
        <taxon>Cymbomonas</taxon>
    </lineage>
</organism>
<name>A0AAE0F4D0_9CHLO</name>
<evidence type="ECO:0000313" key="1">
    <source>
        <dbReference type="EMBL" id="KAK3250897.1"/>
    </source>
</evidence>
<sequence>MDTSGFAFATAHMGGRGLVGDEGEVVVDWGRRGAKRDHGEKMVRQLEVNAAEERAALIHEKEHALVEQKLRLESLELCLPPLGRGRYASTTLVKSCVVNAYPCDSFGTPSPQETALCTLAGDQRIQHTLRDTHPDSPELTSEEWDPLSLAEPPEPLCICTTSALPPCA</sequence>
<reference evidence="1 2" key="1">
    <citation type="journal article" date="2015" name="Genome Biol. Evol.">
        <title>Comparative Genomics of a Bacterivorous Green Alga Reveals Evolutionary Causalities and Consequences of Phago-Mixotrophic Mode of Nutrition.</title>
        <authorList>
            <person name="Burns J.A."/>
            <person name="Paasch A."/>
            <person name="Narechania A."/>
            <person name="Kim E."/>
        </authorList>
    </citation>
    <scope>NUCLEOTIDE SEQUENCE [LARGE SCALE GENOMIC DNA]</scope>
    <source>
        <strain evidence="1 2">PLY_AMNH</strain>
    </source>
</reference>
<comment type="caution">
    <text evidence="1">The sequence shown here is derived from an EMBL/GenBank/DDBJ whole genome shotgun (WGS) entry which is preliminary data.</text>
</comment>
<dbReference type="EMBL" id="LGRX02026428">
    <property type="protein sequence ID" value="KAK3250897.1"/>
    <property type="molecule type" value="Genomic_DNA"/>
</dbReference>
<evidence type="ECO:0000313" key="2">
    <source>
        <dbReference type="Proteomes" id="UP001190700"/>
    </source>
</evidence>
<protein>
    <submittedName>
        <fullName evidence="1">Uncharacterized protein</fullName>
    </submittedName>
</protein>
<keyword evidence="2" id="KW-1185">Reference proteome</keyword>